<keyword evidence="2" id="KW-1185">Reference proteome</keyword>
<accession>A0ACC1RRL4</accession>
<sequence>MNPILSLVISPHLISPSPPSRLASSTSLAHAPASTSRVLNSLHHLLALARHRITSIPALIALHYAFPTVALDPRRNIVTILTSLSCVSVHACSRARLSLAGRDLPAAGKAHRLLACISKSTKSFPVLATKKTPEIPIQIASATSPNHDLITDIPRSGNGPQPSSPRTLKHQSRRIGSGPDLPPTPPRHSRKSSDNSSGQNSSSSVTDDALQTPQQARLQPPTTPPNQKSPPTPDVTPPHHTTRPKLLRPDYSERPGSSTTTAGSQSGSFKTAREDPLSSEDEGKTAAKTSQSTVRQLPDMNARIPKPEALGLALANLAPRSEGSSTSKSGTDWGHNDSDWGSVSEVEQEWDHNLQRLVTVKKRPQPLDIPRSNPLAAKVVEPNMITPTQAAKAVRNMPLHQRTETVSSAKGPLARDAEPSGPSSTVTSTSSDARRTSAISTKSTVSTVVEAYLLDTSPKRQRTLRHVRKQTVLRESVDRPPSSTADSQKSDRSQRESRPRIHPDAAKHESQGSNTTFNSVSSGRARRDVWKSGGIPVVVVPDRLSSQKSKSSKEPSLRSRSSRRSSRTASVSPAPNDRSITNDASTVVSRQSRGRRSSVPDDADQRTMDYPPVVPKRSSSLSAPTSRNASRASSLTAESIKLHNALQESLNKKRDEPKLPDIRFSEDVAAPRTLSNASDRDWSHRRLSSDRHDDYLFVKGYGSQNTPFSLASVETNGTNPVVSEALAVQMYPHQNSSLLMVDHSTKPSESPDQTQKGDNDLEVPLPTDSSEEIPATPPQPKFSLDDVDSPLRNPRAPPEPPSHPPAINFIPATPSGTTPAHEKMVQMGNYFEATGEKPPRRPSMVRRAFSRTRRHSIDFVPSRSPSFLSRTLSLSLTRGGPGRSKGMPNMEREPSYPSPDDSPAEEDKLHPFWRPQWSSEDSDDYDDDCEDDYIHFPDEPVHRVYRYPPVDNRPKGPQRSFSARMKRTFAVLPREESYYTSYDWPRTERRTIGRTPSGNLRVMRHRASLDSLRRSYNDEERPRSASDGESKKHFWRTHTIQRRASKERRRLSLGSRLEEIQNLPRKFSEKRREKRSRELRQKISGPREVRDGVGEVIRSSTARDHYRSHGQA</sequence>
<dbReference type="Proteomes" id="UP001148629">
    <property type="component" value="Unassembled WGS sequence"/>
</dbReference>
<dbReference type="EMBL" id="JANRMS010002119">
    <property type="protein sequence ID" value="KAJ3524201.1"/>
    <property type="molecule type" value="Genomic_DNA"/>
</dbReference>
<comment type="caution">
    <text evidence="1">The sequence shown here is derived from an EMBL/GenBank/DDBJ whole genome shotgun (WGS) entry which is preliminary data.</text>
</comment>
<protein>
    <submittedName>
        <fullName evidence="1">Uncharacterized protein</fullName>
    </submittedName>
</protein>
<evidence type="ECO:0000313" key="2">
    <source>
        <dbReference type="Proteomes" id="UP001148629"/>
    </source>
</evidence>
<gene>
    <name evidence="1" type="ORF">NM208_g12144</name>
</gene>
<proteinExistence type="predicted"/>
<organism evidence="1 2">
    <name type="scientific">Fusarium decemcellulare</name>
    <dbReference type="NCBI Taxonomy" id="57161"/>
    <lineage>
        <taxon>Eukaryota</taxon>
        <taxon>Fungi</taxon>
        <taxon>Dikarya</taxon>
        <taxon>Ascomycota</taxon>
        <taxon>Pezizomycotina</taxon>
        <taxon>Sordariomycetes</taxon>
        <taxon>Hypocreomycetidae</taxon>
        <taxon>Hypocreales</taxon>
        <taxon>Nectriaceae</taxon>
        <taxon>Fusarium</taxon>
        <taxon>Fusarium decemcellulare species complex</taxon>
    </lineage>
</organism>
<reference evidence="1" key="1">
    <citation type="submission" date="2022-08" db="EMBL/GenBank/DDBJ databases">
        <title>Genome Sequence of Fusarium decemcellulare.</title>
        <authorList>
            <person name="Buettner E."/>
        </authorList>
    </citation>
    <scope>NUCLEOTIDE SEQUENCE</scope>
    <source>
        <strain evidence="1">Babe19</strain>
    </source>
</reference>
<name>A0ACC1RRL4_9HYPO</name>
<evidence type="ECO:0000313" key="1">
    <source>
        <dbReference type="EMBL" id="KAJ3524201.1"/>
    </source>
</evidence>